<name>A0ABQ6HHH1_9GAMM</name>
<organism evidence="2 3">
    <name type="scientific">Thalassotalea loyana</name>
    <dbReference type="NCBI Taxonomy" id="280483"/>
    <lineage>
        <taxon>Bacteria</taxon>
        <taxon>Pseudomonadati</taxon>
        <taxon>Pseudomonadota</taxon>
        <taxon>Gammaproteobacteria</taxon>
        <taxon>Alteromonadales</taxon>
        <taxon>Colwelliaceae</taxon>
        <taxon>Thalassotalea</taxon>
    </lineage>
</organism>
<feature type="domain" description="Polymerase/histidinol phosphatase N-terminal" evidence="1">
    <location>
        <begin position="14"/>
        <end position="81"/>
    </location>
</feature>
<evidence type="ECO:0000313" key="2">
    <source>
        <dbReference type="EMBL" id="GLX86929.1"/>
    </source>
</evidence>
<dbReference type="Pfam" id="PF02811">
    <property type="entry name" value="PHP"/>
    <property type="match status" value="1"/>
</dbReference>
<gene>
    <name evidence="2" type="ORF">tloyanaT_31820</name>
</gene>
<dbReference type="InterPro" id="IPR003141">
    <property type="entry name" value="Pol/His_phosphatase_N"/>
</dbReference>
<dbReference type="InterPro" id="IPR052018">
    <property type="entry name" value="PHP_domain"/>
</dbReference>
<proteinExistence type="predicted"/>
<dbReference type="PANTHER" id="PTHR42924">
    <property type="entry name" value="EXONUCLEASE"/>
    <property type="match status" value="1"/>
</dbReference>
<evidence type="ECO:0000259" key="1">
    <source>
        <dbReference type="SMART" id="SM00481"/>
    </source>
</evidence>
<dbReference type="RefSeq" id="WP_284300466.1">
    <property type="nucleotide sequence ID" value="NZ_BSSV01000008.1"/>
</dbReference>
<accession>A0ABQ6HHH1</accession>
<dbReference type="InterPro" id="IPR004013">
    <property type="entry name" value="PHP_dom"/>
</dbReference>
<dbReference type="Gene3D" id="1.10.150.650">
    <property type="match status" value="1"/>
</dbReference>
<dbReference type="Proteomes" id="UP001157134">
    <property type="component" value="Unassembled WGS sequence"/>
</dbReference>
<dbReference type="EMBL" id="BSSV01000008">
    <property type="protein sequence ID" value="GLX86929.1"/>
    <property type="molecule type" value="Genomic_DNA"/>
</dbReference>
<dbReference type="SMART" id="SM00481">
    <property type="entry name" value="POLIIIAc"/>
    <property type="match status" value="1"/>
</dbReference>
<dbReference type="Gene3D" id="3.20.20.140">
    <property type="entry name" value="Metal-dependent hydrolases"/>
    <property type="match status" value="1"/>
</dbReference>
<dbReference type="CDD" id="cd07438">
    <property type="entry name" value="PHP_HisPPase_AMP"/>
    <property type="match status" value="1"/>
</dbReference>
<dbReference type="SUPFAM" id="SSF89550">
    <property type="entry name" value="PHP domain-like"/>
    <property type="match status" value="1"/>
</dbReference>
<sequence length="291" mass="32726">MSTASNQLNRQLRIDLHSHTTCSDGKFTAQELIDRAVNFQLDALAITDHDSIDALASAKDYIKTNNLPLQIINGVEISTRWHGFEIHIVGLNFDPTNQPLQALLAEQASAREERAINMASKLEKCGFEGIYDEAKLLAKDGTITRSHFAQALYNRGEITKLQSAFDKYIGKNKRAFVKSNWCDMATAIDAIHQAGGSAVMAHPIRYDMSGKWRRKLIVEFKSLGGDALEIVLPQMNPDQRKLMLSYCQEYDLKASLGSDFHFPTPWSDLGKNLRLPEDCIEVWDNWGPVRS</sequence>
<protein>
    <submittedName>
        <fullName evidence="2">Phosphatase</fullName>
    </submittedName>
</protein>
<keyword evidence="3" id="KW-1185">Reference proteome</keyword>
<reference evidence="2 3" key="1">
    <citation type="submission" date="2023-03" db="EMBL/GenBank/DDBJ databases">
        <title>Thalassotalea loyana LMG 22536T draft genome sequence.</title>
        <authorList>
            <person name="Sawabe T."/>
        </authorList>
    </citation>
    <scope>NUCLEOTIDE SEQUENCE [LARGE SCALE GENOMIC DNA]</scope>
    <source>
        <strain evidence="2 3">LMG 22536</strain>
    </source>
</reference>
<dbReference type="InterPro" id="IPR016195">
    <property type="entry name" value="Pol/histidinol_Pase-like"/>
</dbReference>
<comment type="caution">
    <text evidence="2">The sequence shown here is derived from an EMBL/GenBank/DDBJ whole genome shotgun (WGS) entry which is preliminary data.</text>
</comment>
<dbReference type="PANTHER" id="PTHR42924:SF3">
    <property type="entry name" value="POLYMERASE_HISTIDINOL PHOSPHATASE N-TERMINAL DOMAIN-CONTAINING PROTEIN"/>
    <property type="match status" value="1"/>
</dbReference>
<evidence type="ECO:0000313" key="3">
    <source>
        <dbReference type="Proteomes" id="UP001157134"/>
    </source>
</evidence>